<evidence type="ECO:0000313" key="1">
    <source>
        <dbReference type="EMBL" id="MER7187356.1"/>
    </source>
</evidence>
<reference evidence="1 2" key="1">
    <citation type="submission" date="2024-06" db="EMBL/GenBank/DDBJ databases">
        <title>The Natural Products Discovery Center: Release of the First 8490 Sequenced Strains for Exploring Actinobacteria Biosynthetic Diversity.</title>
        <authorList>
            <person name="Kalkreuter E."/>
            <person name="Kautsar S.A."/>
            <person name="Yang D."/>
            <person name="Bader C.D."/>
            <person name="Teijaro C.N."/>
            <person name="Fluegel L."/>
            <person name="Davis C.M."/>
            <person name="Simpson J.R."/>
            <person name="Lauterbach L."/>
            <person name="Steele A.D."/>
            <person name="Gui C."/>
            <person name="Meng S."/>
            <person name="Li G."/>
            <person name="Viehrig K."/>
            <person name="Ye F."/>
            <person name="Su P."/>
            <person name="Kiefer A.F."/>
            <person name="Nichols A."/>
            <person name="Cepeda A.J."/>
            <person name="Yan W."/>
            <person name="Fan B."/>
            <person name="Jiang Y."/>
            <person name="Adhikari A."/>
            <person name="Zheng C.-J."/>
            <person name="Schuster L."/>
            <person name="Cowan T.M."/>
            <person name="Smanski M.J."/>
            <person name="Chevrette M.G."/>
            <person name="De Carvalho L.P.S."/>
            <person name="Shen B."/>
        </authorList>
    </citation>
    <scope>NUCLEOTIDE SEQUENCE [LARGE SCALE GENOMIC DNA]</scope>
    <source>
        <strain evidence="1 2">NPDC000234</strain>
    </source>
</reference>
<evidence type="ECO:0008006" key="3">
    <source>
        <dbReference type="Google" id="ProtNLM"/>
    </source>
</evidence>
<sequence length="134" mass="14884">MGPDPRVIADDIWAKLLWAGQNLEPGDLPTTDGRTYPVELIREITLTWLFAGQHSDEIARLRVGCIRWQYDGLPIPGDFGEVLARDAVCLLDVPTRKTGTAFTRPGDPLLGQAIEAWQAVRPAQPPILDRKTNE</sequence>
<dbReference type="Proteomes" id="UP001474181">
    <property type="component" value="Unassembled WGS sequence"/>
</dbReference>
<protein>
    <recommendedName>
        <fullName evidence="3">Transposase</fullName>
    </recommendedName>
</protein>
<name>A0ABV1XEA0_9ACTN</name>
<gene>
    <name evidence="1" type="ORF">ABT404_49200</name>
</gene>
<proteinExistence type="predicted"/>
<dbReference type="RefSeq" id="WP_350791718.1">
    <property type="nucleotide sequence ID" value="NZ_JBEPEK010000790.1"/>
</dbReference>
<organism evidence="1 2">
    <name type="scientific">Streptomyces hyaluromycini</name>
    <dbReference type="NCBI Taxonomy" id="1377993"/>
    <lineage>
        <taxon>Bacteria</taxon>
        <taxon>Bacillati</taxon>
        <taxon>Actinomycetota</taxon>
        <taxon>Actinomycetes</taxon>
        <taxon>Kitasatosporales</taxon>
        <taxon>Streptomycetaceae</taxon>
        <taxon>Streptomyces</taxon>
    </lineage>
</organism>
<dbReference type="EMBL" id="JBEPEK010000790">
    <property type="protein sequence ID" value="MER7187356.1"/>
    <property type="molecule type" value="Genomic_DNA"/>
</dbReference>
<accession>A0ABV1XEA0</accession>
<evidence type="ECO:0000313" key="2">
    <source>
        <dbReference type="Proteomes" id="UP001474181"/>
    </source>
</evidence>
<keyword evidence="2" id="KW-1185">Reference proteome</keyword>
<comment type="caution">
    <text evidence="1">The sequence shown here is derived from an EMBL/GenBank/DDBJ whole genome shotgun (WGS) entry which is preliminary data.</text>
</comment>